<protein>
    <recommendedName>
        <fullName evidence="3">Phage integrase family protein</fullName>
    </recommendedName>
</protein>
<evidence type="ECO:0000313" key="2">
    <source>
        <dbReference type="Proteomes" id="UP000244013"/>
    </source>
</evidence>
<gene>
    <name evidence="1" type="ORF">C8J25_10386</name>
</gene>
<dbReference type="GO" id="GO:0015074">
    <property type="term" value="P:DNA integration"/>
    <property type="evidence" value="ECO:0007669"/>
    <property type="project" value="InterPro"/>
</dbReference>
<dbReference type="GO" id="GO:0006310">
    <property type="term" value="P:DNA recombination"/>
    <property type="evidence" value="ECO:0007669"/>
    <property type="project" value="InterPro"/>
</dbReference>
<evidence type="ECO:0000313" key="1">
    <source>
        <dbReference type="EMBL" id="PTW47371.1"/>
    </source>
</evidence>
<dbReference type="GeneID" id="91008146"/>
<organism evidence="1 2">
    <name type="scientific">Sphingomonas faeni</name>
    <dbReference type="NCBI Taxonomy" id="185950"/>
    <lineage>
        <taxon>Bacteria</taxon>
        <taxon>Pseudomonadati</taxon>
        <taxon>Pseudomonadota</taxon>
        <taxon>Alphaproteobacteria</taxon>
        <taxon>Sphingomonadales</taxon>
        <taxon>Sphingomonadaceae</taxon>
        <taxon>Sphingomonas</taxon>
    </lineage>
</organism>
<dbReference type="Gene3D" id="1.10.443.10">
    <property type="entry name" value="Intergrase catalytic core"/>
    <property type="match status" value="1"/>
</dbReference>
<dbReference type="AlphaFoldDB" id="A0A2T5U7B5"/>
<name>A0A2T5U7B5_9SPHN</name>
<accession>A0A2T5U7B5</accession>
<comment type="caution">
    <text evidence="1">The sequence shown here is derived from an EMBL/GenBank/DDBJ whole genome shotgun (WGS) entry which is preliminary data.</text>
</comment>
<dbReference type="Proteomes" id="UP000244013">
    <property type="component" value="Unassembled WGS sequence"/>
</dbReference>
<dbReference type="RefSeq" id="WP_244186859.1">
    <property type="nucleotide sequence ID" value="NZ_QAYE01000003.1"/>
</dbReference>
<dbReference type="EMBL" id="QAYE01000003">
    <property type="protein sequence ID" value="PTW47371.1"/>
    <property type="molecule type" value="Genomic_DNA"/>
</dbReference>
<proteinExistence type="predicted"/>
<reference evidence="1 2" key="1">
    <citation type="submission" date="2018-04" db="EMBL/GenBank/DDBJ databases">
        <title>Genomic Encyclopedia of Type Strains, Phase III (KMG-III): the genomes of soil and plant-associated and newly described type strains.</title>
        <authorList>
            <person name="Whitman W."/>
        </authorList>
    </citation>
    <scope>NUCLEOTIDE SEQUENCE [LARGE SCALE GENOMIC DNA]</scope>
    <source>
        <strain evidence="1 2">MA-olki</strain>
    </source>
</reference>
<evidence type="ECO:0008006" key="3">
    <source>
        <dbReference type="Google" id="ProtNLM"/>
    </source>
</evidence>
<dbReference type="InterPro" id="IPR013762">
    <property type="entry name" value="Integrase-like_cat_sf"/>
</dbReference>
<dbReference type="GO" id="GO:0003677">
    <property type="term" value="F:DNA binding"/>
    <property type="evidence" value="ECO:0007669"/>
    <property type="project" value="InterPro"/>
</dbReference>
<sequence length="100" mass="10935">MSEPAVQEVIADRIAREMIREDASFSFHGLRKNACCYLVECGINDSEIGEILGMSPEMVRHYSKRARALMVARGAADRMTGGKIITMSGATAPNTLTKND</sequence>